<evidence type="ECO:0000313" key="15">
    <source>
        <dbReference type="Proteomes" id="UP000886476"/>
    </source>
</evidence>
<evidence type="ECO:0000259" key="13">
    <source>
        <dbReference type="Pfam" id="PF07298"/>
    </source>
</evidence>
<feature type="transmembrane region" description="Helical" evidence="12">
    <location>
        <begin position="129"/>
        <end position="150"/>
    </location>
</feature>
<organism evidence="14 15">
    <name type="scientific">Bradyrhizobium aeschynomenes</name>
    <dbReference type="NCBI Taxonomy" id="2734909"/>
    <lineage>
        <taxon>Bacteria</taxon>
        <taxon>Pseudomonadati</taxon>
        <taxon>Pseudomonadota</taxon>
        <taxon>Alphaproteobacteria</taxon>
        <taxon>Hyphomicrobiales</taxon>
        <taxon>Nitrobacteraceae</taxon>
        <taxon>Bradyrhizobium</taxon>
    </lineage>
</organism>
<accession>A0ABX2CEJ0</accession>
<comment type="similarity">
    <text evidence="3">Belongs to the nurim family.</text>
</comment>
<proteinExistence type="inferred from homology"/>
<gene>
    <name evidence="14" type="ORF">HL667_16690</name>
</gene>
<evidence type="ECO:0000256" key="4">
    <source>
        <dbReference type="ARBA" id="ARBA00012149"/>
    </source>
</evidence>
<dbReference type="InterPro" id="IPR054700">
    <property type="entry name" value="MddA"/>
</dbReference>
<keyword evidence="8 12" id="KW-0812">Transmembrane</keyword>
<feature type="domain" description="NnrU" evidence="13">
    <location>
        <begin position="56"/>
        <end position="211"/>
    </location>
</feature>
<evidence type="ECO:0000256" key="10">
    <source>
        <dbReference type="ARBA" id="ARBA00023136"/>
    </source>
</evidence>
<evidence type="ECO:0000256" key="1">
    <source>
        <dbReference type="ARBA" id="ARBA00002096"/>
    </source>
</evidence>
<dbReference type="RefSeq" id="WP_172111696.1">
    <property type="nucleotide sequence ID" value="NZ_JABFDN010000004.1"/>
</dbReference>
<dbReference type="Gene3D" id="1.20.120.1630">
    <property type="match status" value="1"/>
</dbReference>
<evidence type="ECO:0000256" key="5">
    <source>
        <dbReference type="ARBA" id="ARBA00022603"/>
    </source>
</evidence>
<comment type="catalytic activity">
    <reaction evidence="11">
        <text>methanethiol + S-adenosyl-L-methionine = dimethyl sulfide + S-adenosyl-L-homocysteine + H(+)</text>
        <dbReference type="Rhea" id="RHEA:50428"/>
        <dbReference type="ChEBI" id="CHEBI:15378"/>
        <dbReference type="ChEBI" id="CHEBI:16007"/>
        <dbReference type="ChEBI" id="CHEBI:17437"/>
        <dbReference type="ChEBI" id="CHEBI:57856"/>
        <dbReference type="ChEBI" id="CHEBI:59789"/>
        <dbReference type="EC" id="2.1.1.334"/>
    </reaction>
</comment>
<evidence type="ECO:0000256" key="6">
    <source>
        <dbReference type="ARBA" id="ARBA00022679"/>
    </source>
</evidence>
<feature type="transmembrane region" description="Helical" evidence="12">
    <location>
        <begin position="7"/>
        <end position="32"/>
    </location>
</feature>
<evidence type="ECO:0000256" key="12">
    <source>
        <dbReference type="SAM" id="Phobius"/>
    </source>
</evidence>
<feature type="transmembrane region" description="Helical" evidence="12">
    <location>
        <begin position="52"/>
        <end position="70"/>
    </location>
</feature>
<evidence type="ECO:0000256" key="9">
    <source>
        <dbReference type="ARBA" id="ARBA00022989"/>
    </source>
</evidence>
<name>A0ABX2CEJ0_9BRAD</name>
<keyword evidence="7" id="KW-0949">S-adenosyl-L-methionine</keyword>
<dbReference type="EC" id="2.1.1.334" evidence="4"/>
<dbReference type="EMBL" id="JABFDN010000004">
    <property type="protein sequence ID" value="NPU66641.1"/>
    <property type="molecule type" value="Genomic_DNA"/>
</dbReference>
<dbReference type="PANTHER" id="PTHR31040:SF1">
    <property type="entry name" value="NURIM"/>
    <property type="match status" value="1"/>
</dbReference>
<dbReference type="Pfam" id="PF07298">
    <property type="entry name" value="NnrU"/>
    <property type="match status" value="1"/>
</dbReference>
<dbReference type="PANTHER" id="PTHR31040">
    <property type="entry name" value="NURIM"/>
    <property type="match status" value="1"/>
</dbReference>
<evidence type="ECO:0000313" key="14">
    <source>
        <dbReference type="EMBL" id="NPU66641.1"/>
    </source>
</evidence>
<keyword evidence="6" id="KW-0808">Transferase</keyword>
<dbReference type="NCBIfam" id="NF045656">
    <property type="entry name" value="MeththiolMtaseMddA"/>
    <property type="match status" value="1"/>
</dbReference>
<protein>
    <recommendedName>
        <fullName evidence="4">methanethiol S-methyltransferase</fullName>
        <ecNumber evidence="4">2.1.1.334</ecNumber>
    </recommendedName>
</protein>
<sequence length="257" mass="29067">MFARLLIMLYAITSYAVFLGSFVWAVGFVGNINYLTSKSIDVGGSGSVTEAILVDVLLLALFALQHSVMARPAFKRWLTRFIPKAAERSTYVLLSSLILLLLFWQWRPIPTPIWRIEGLGASVLTSIHWLGWLIVLTSTYLIDHFDLFGLKQAAFALRATDAPAQPFKTPLLYRLVRHPLMLGFLLAFWATPQMSVGHLMFAALNTAYILVGLQLEERDLVAAFGDTYRRYRRRVPMLLPRLIGGRDIPEQETEARP</sequence>
<comment type="subcellular location">
    <subcellularLocation>
        <location evidence="2">Membrane</location>
        <topology evidence="2">Multi-pass membrane protein</topology>
    </subcellularLocation>
</comment>
<keyword evidence="10 12" id="KW-0472">Membrane</keyword>
<evidence type="ECO:0000256" key="7">
    <source>
        <dbReference type="ARBA" id="ARBA00022691"/>
    </source>
</evidence>
<keyword evidence="5" id="KW-0489">Methyltransferase</keyword>
<keyword evidence="15" id="KW-1185">Reference proteome</keyword>
<feature type="transmembrane region" description="Helical" evidence="12">
    <location>
        <begin position="91"/>
        <end position="109"/>
    </location>
</feature>
<reference evidence="14" key="1">
    <citation type="submission" date="2020-05" db="EMBL/GenBank/DDBJ databases">
        <title>Nod-independent and nitrogen-fixing Bradyrhizobium aeschynomene sp. nov. isolated from nodules of Aeschynomene indica.</title>
        <authorList>
            <person name="Zhang Z."/>
        </authorList>
    </citation>
    <scope>NUCLEOTIDE SEQUENCE</scope>
    <source>
        <strain evidence="14">83012</strain>
    </source>
</reference>
<dbReference type="Proteomes" id="UP000886476">
    <property type="component" value="Unassembled WGS sequence"/>
</dbReference>
<comment type="function">
    <text evidence="1">Catalyzes the methylation of methanethiol (MeSH) to yield dimethylsulphide (DMS).</text>
</comment>
<evidence type="ECO:0000256" key="2">
    <source>
        <dbReference type="ARBA" id="ARBA00004141"/>
    </source>
</evidence>
<dbReference type="InterPro" id="IPR009915">
    <property type="entry name" value="NnrU_dom"/>
</dbReference>
<evidence type="ECO:0000256" key="8">
    <source>
        <dbReference type="ARBA" id="ARBA00022692"/>
    </source>
</evidence>
<dbReference type="InterPro" id="IPR033580">
    <property type="entry name" value="Nurim-like"/>
</dbReference>
<comment type="caution">
    <text evidence="14">The sequence shown here is derived from an EMBL/GenBank/DDBJ whole genome shotgun (WGS) entry which is preliminary data.</text>
</comment>
<evidence type="ECO:0000256" key="11">
    <source>
        <dbReference type="ARBA" id="ARBA00048134"/>
    </source>
</evidence>
<evidence type="ECO:0000256" key="3">
    <source>
        <dbReference type="ARBA" id="ARBA00010631"/>
    </source>
</evidence>
<keyword evidence="9 12" id="KW-1133">Transmembrane helix</keyword>